<keyword evidence="3" id="KW-1185">Reference proteome</keyword>
<name>A0AAQ3MYI1_VIGMU</name>
<accession>A0AAQ3MYI1</accession>
<dbReference type="EMBL" id="CP144693">
    <property type="protein sequence ID" value="WVY99412.1"/>
    <property type="molecule type" value="Genomic_DNA"/>
</dbReference>
<feature type="compositionally biased region" description="Basic and acidic residues" evidence="1">
    <location>
        <begin position="1"/>
        <end position="10"/>
    </location>
</feature>
<protein>
    <submittedName>
        <fullName evidence="2">Uncharacterized protein</fullName>
    </submittedName>
</protein>
<dbReference type="AlphaFoldDB" id="A0AAQ3MYI1"/>
<organism evidence="2 3">
    <name type="scientific">Vigna mungo</name>
    <name type="common">Black gram</name>
    <name type="synonym">Phaseolus mungo</name>
    <dbReference type="NCBI Taxonomy" id="3915"/>
    <lineage>
        <taxon>Eukaryota</taxon>
        <taxon>Viridiplantae</taxon>
        <taxon>Streptophyta</taxon>
        <taxon>Embryophyta</taxon>
        <taxon>Tracheophyta</taxon>
        <taxon>Spermatophyta</taxon>
        <taxon>Magnoliopsida</taxon>
        <taxon>eudicotyledons</taxon>
        <taxon>Gunneridae</taxon>
        <taxon>Pentapetalae</taxon>
        <taxon>rosids</taxon>
        <taxon>fabids</taxon>
        <taxon>Fabales</taxon>
        <taxon>Fabaceae</taxon>
        <taxon>Papilionoideae</taxon>
        <taxon>50 kb inversion clade</taxon>
        <taxon>NPAAA clade</taxon>
        <taxon>indigoferoid/millettioid clade</taxon>
        <taxon>Phaseoleae</taxon>
        <taxon>Vigna</taxon>
    </lineage>
</organism>
<sequence>MEGEITERVGSHVGKAVSSESAPNERDTTWKTLALSGMHSMPCQRPRHTSGMSVAQSFPVAIMISYTASCSRLSVRAPSWFMENPVCGPSTRVDGTPESDMITVNAVTRDGKNNVQRSTCRNRRRQRVIFY</sequence>
<evidence type="ECO:0000256" key="1">
    <source>
        <dbReference type="SAM" id="MobiDB-lite"/>
    </source>
</evidence>
<evidence type="ECO:0000313" key="2">
    <source>
        <dbReference type="EMBL" id="WVY99412.1"/>
    </source>
</evidence>
<gene>
    <name evidence="2" type="ORF">V8G54_025482</name>
</gene>
<evidence type="ECO:0000313" key="3">
    <source>
        <dbReference type="Proteomes" id="UP001374535"/>
    </source>
</evidence>
<feature type="region of interest" description="Disordered" evidence="1">
    <location>
        <begin position="1"/>
        <end position="27"/>
    </location>
</feature>
<dbReference type="Proteomes" id="UP001374535">
    <property type="component" value="Chromosome 8"/>
</dbReference>
<reference evidence="2 3" key="1">
    <citation type="journal article" date="2023" name="Life. Sci Alliance">
        <title>Evolutionary insights into 3D genome organization and epigenetic landscape of Vigna mungo.</title>
        <authorList>
            <person name="Junaid A."/>
            <person name="Singh B."/>
            <person name="Bhatia S."/>
        </authorList>
    </citation>
    <scope>NUCLEOTIDE SEQUENCE [LARGE SCALE GENOMIC DNA]</scope>
    <source>
        <strain evidence="2">Urdbean</strain>
    </source>
</reference>
<proteinExistence type="predicted"/>
<feature type="non-terminal residue" evidence="2">
    <location>
        <position position="131"/>
    </location>
</feature>